<reference evidence="2 3" key="1">
    <citation type="journal article" date="2017" name="Infect. Genet. Evol.">
        <title>The new phylogeny of the genus Mycobacterium: The old and the news.</title>
        <authorList>
            <person name="Tortoli E."/>
            <person name="Fedrizzi T."/>
            <person name="Meehan C.J."/>
            <person name="Trovato A."/>
            <person name="Grottola A."/>
            <person name="Giacobazzi E."/>
            <person name="Serpini G.F."/>
            <person name="Tagliazucchi S."/>
            <person name="Fabio A."/>
            <person name="Bettua C."/>
            <person name="Bertorelli R."/>
            <person name="Frascaro F."/>
            <person name="De Sanctis V."/>
            <person name="Pecorari M."/>
            <person name="Jousson O."/>
            <person name="Segata N."/>
            <person name="Cirillo D.M."/>
        </authorList>
    </citation>
    <scope>NUCLEOTIDE SEQUENCE [LARGE SCALE GENOMIC DNA]</scope>
    <source>
        <strain evidence="2 3">CIP1034565</strain>
    </source>
</reference>
<dbReference type="Proteomes" id="UP000230551">
    <property type="component" value="Unassembled WGS sequence"/>
</dbReference>
<organism evidence="2 3">
    <name type="scientific">Mycolicibacterium brumae</name>
    <dbReference type="NCBI Taxonomy" id="85968"/>
    <lineage>
        <taxon>Bacteria</taxon>
        <taxon>Bacillati</taxon>
        <taxon>Actinomycetota</taxon>
        <taxon>Actinomycetes</taxon>
        <taxon>Mycobacteriales</taxon>
        <taxon>Mycobacteriaceae</taxon>
        <taxon>Mycolicibacterium</taxon>
    </lineage>
</organism>
<name>A0A2G5PEN8_9MYCO</name>
<dbReference type="RefSeq" id="WP_090589244.1">
    <property type="nucleotide sequence ID" value="NZ_CP104302.1"/>
</dbReference>
<evidence type="ECO:0000313" key="3">
    <source>
        <dbReference type="Proteomes" id="UP000230551"/>
    </source>
</evidence>
<dbReference type="AlphaFoldDB" id="A0A2G5PEN8"/>
<sequence length="294" mass="32568">MNPHLRALFAAGDGVATIQDIQATLSRREIRRMLRNHQLTKVLPGIYALGTPDKRTLLSALDLHCGEAVVVCMSTAAAVFGFNTESNAVLHVLDPERHRLHPTPWLAVHRRDGAPVIECRGRPVTEPVWTAIEVARSLSRPRALATLDAALSSGTCDRAGLEAAAQAQRGRRGIAAVRKLIALASPLAESPMESEARLAMIDGGLTGFVEQHKMIDRDGREWRVDFAWPEFKLAIEYDGFDYHKSPTDLARDREKDNALREAGWTVLHITADDVRRHPEVMLRRIRQHLVAAAA</sequence>
<protein>
    <submittedName>
        <fullName evidence="2">DUF559 domain-containing protein</fullName>
    </submittedName>
</protein>
<dbReference type="Gene3D" id="3.40.960.10">
    <property type="entry name" value="VSR Endonuclease"/>
    <property type="match status" value="1"/>
</dbReference>
<keyword evidence="3" id="KW-1185">Reference proteome</keyword>
<gene>
    <name evidence="2" type="ORF">CQY22_003820</name>
</gene>
<dbReference type="Pfam" id="PF18741">
    <property type="entry name" value="MTES_1575"/>
    <property type="match status" value="1"/>
</dbReference>
<dbReference type="InterPro" id="IPR049468">
    <property type="entry name" value="Restrct_endonuc-II-like_dom"/>
</dbReference>
<dbReference type="InterPro" id="IPR011335">
    <property type="entry name" value="Restrct_endonuc-II-like"/>
</dbReference>
<dbReference type="SUPFAM" id="SSF52980">
    <property type="entry name" value="Restriction endonuclease-like"/>
    <property type="match status" value="1"/>
</dbReference>
<evidence type="ECO:0000259" key="1">
    <source>
        <dbReference type="Pfam" id="PF18741"/>
    </source>
</evidence>
<evidence type="ECO:0000313" key="2">
    <source>
        <dbReference type="EMBL" id="PIB76787.1"/>
    </source>
</evidence>
<dbReference type="OrthoDB" id="5143202at2"/>
<comment type="caution">
    <text evidence="2">The sequence shown here is derived from an EMBL/GenBank/DDBJ whole genome shotgun (WGS) entry which is preliminary data.</text>
</comment>
<dbReference type="EMBL" id="PDCN02000003">
    <property type="protein sequence ID" value="PIB76787.1"/>
    <property type="molecule type" value="Genomic_DNA"/>
</dbReference>
<dbReference type="STRING" id="85968.GCA_900073015_02409"/>
<accession>A0A2G5PEN8</accession>
<proteinExistence type="predicted"/>
<feature type="domain" description="Restriction endonuclease type II-like" evidence="1">
    <location>
        <begin position="223"/>
        <end position="289"/>
    </location>
</feature>